<dbReference type="AlphaFoldDB" id="A0A6M6DQZ4"/>
<name>A0A6M6DQZ4_PRIMG</name>
<evidence type="ECO:0000313" key="3">
    <source>
        <dbReference type="Proteomes" id="UP000501076"/>
    </source>
</evidence>
<dbReference type="Pfam" id="PF14080">
    <property type="entry name" value="DUF4261"/>
    <property type="match status" value="1"/>
</dbReference>
<sequence>MENNSKIILGIPGIWQDRQAFKEKFNESQQEFVYLGEHHIGKLQTPKYLYQIEFVDEHIPYVAEAFELGGNGSFTKGDIETLQSHHSMVYILAEGGSLEQVIEIMSVAKAVLQSGGLAVNVESSGKATTKDNWIEYVNNGTENRAFAAFVQMSREEDVFYTCGMHNFGYKDLLTSTSNTNPAETVELFQTFCLYTLIDNPIFNSGETFSVDPKAPVFQLRAESCVLFESDDPFYNPYGVWRLNKIS</sequence>
<evidence type="ECO:0000259" key="1">
    <source>
        <dbReference type="Pfam" id="PF14080"/>
    </source>
</evidence>
<feature type="domain" description="DUF4261" evidence="1">
    <location>
        <begin position="160"/>
        <end position="243"/>
    </location>
</feature>
<reference evidence="2 3" key="1">
    <citation type="submission" date="2019-10" db="EMBL/GenBank/DDBJ databases">
        <title>Complete genome sequences for adaption low water activity.</title>
        <authorList>
            <person name="Zhao L."/>
            <person name="Zhong J."/>
        </authorList>
    </citation>
    <scope>NUCLEOTIDE SEQUENCE [LARGE SCALE GENOMIC DNA]</scope>
    <source>
        <strain evidence="2 3">FDU301</strain>
    </source>
</reference>
<organism evidence="2 3">
    <name type="scientific">Priestia megaterium</name>
    <name type="common">Bacillus megaterium</name>
    <dbReference type="NCBI Taxonomy" id="1404"/>
    <lineage>
        <taxon>Bacteria</taxon>
        <taxon>Bacillati</taxon>
        <taxon>Bacillota</taxon>
        <taxon>Bacilli</taxon>
        <taxon>Bacillales</taxon>
        <taxon>Bacillaceae</taxon>
        <taxon>Priestia</taxon>
    </lineage>
</organism>
<proteinExistence type="predicted"/>
<accession>A0A6M6DQZ4</accession>
<dbReference type="Proteomes" id="UP000501076">
    <property type="component" value="Chromosome"/>
</dbReference>
<dbReference type="EMBL" id="CP045272">
    <property type="protein sequence ID" value="QJX77140.1"/>
    <property type="molecule type" value="Genomic_DNA"/>
</dbReference>
<dbReference type="RefSeq" id="WP_171777110.1">
    <property type="nucleotide sequence ID" value="NZ_CP045272.1"/>
</dbReference>
<protein>
    <submittedName>
        <fullName evidence="2">DUF4261 domain-containing protein</fullName>
    </submittedName>
</protein>
<evidence type="ECO:0000313" key="2">
    <source>
        <dbReference type="EMBL" id="QJX77140.1"/>
    </source>
</evidence>
<gene>
    <name evidence="2" type="ORF">FDZ14_13440</name>
</gene>
<dbReference type="InterPro" id="IPR025357">
    <property type="entry name" value="DUF4261"/>
</dbReference>